<sequence length="873" mass="92565">MHHIFIGLGGTGVRVWQAMERRRQIDTAGVASPGLARARTATATPAAPVLLIDTDASLHDDEAPGWCLAGRSLAPPRAQRLLLASTQFEVGRAEILAALSSVTRLARDADGADGAGGPPAIHLIAHPGEPVGLGLLLGVLDALRALVPPARLQLHLTLSEQTPLLAALQQRAEAVPPGFDRCWLSTPVDERGTRETDAALRQERQAQWLLQAWTDAAPATAAGQVSAPRGEFALWGLAEWRSDLVAVQRHLGHALMLRLLAQLRFDHWRPGLGYVNQPAALRAAADAGLPEDPQAWPGASPEATASPPPPTLAAAQQEWQRLAAHYLQLVQHCAPAQRREELRRLFALGLAERFGGAGLAAAFAVPASALRQRAAAVRAGIETALWQDWRLGHLALRDGVARVAAQVAQADARLHDLDARQARDDRQVAGLQAQIDAEVAAPAPGRWFGPREGDLHAFALRLQAWAQASTAQAHTALLRRQWAALRAELADLQDMVDATELSLAALAGEADEAATAALAPPASGDGFSLRLDTREQVRALGQTWVLAEAAQRESVAYLRADLFTRLGDGAGFRQLAQHLGERAGCARLLATSTQRLAPSVVASAAQGALLALARAWQDDPAARPVALQRLGMQAGAGAWSTDTTHTADTPPDITDTLRLPLALLPALPVPPAAAGAEAAEPVDPAELQRAAVEALRVSLQALPMPWPGGTLDVRLAAPHSPAASSVVWRRQIAPVPLAALRGLQAPEPAAADHAPDHRPGLLLLGEALGLVREDLGAGVVLVRLDGEGFEADRVVLGAHWDAAAIGMPEPVRCWLQEDVDAALRASPVRPDRLRDVMQRRVAQLLAAPSPEDPDGLRQRWSAAVQTAMHLLPA</sequence>
<keyword evidence="3" id="KW-1185">Reference proteome</keyword>
<dbReference type="AlphaFoldDB" id="A0A7Y9QXJ4"/>
<dbReference type="EMBL" id="JACCFH010000001">
    <property type="protein sequence ID" value="NYG31809.1"/>
    <property type="molecule type" value="Genomic_DNA"/>
</dbReference>
<evidence type="ECO:0000313" key="3">
    <source>
        <dbReference type="Proteomes" id="UP000518288"/>
    </source>
</evidence>
<dbReference type="Proteomes" id="UP000518288">
    <property type="component" value="Unassembled WGS sequence"/>
</dbReference>
<organism evidence="2 3">
    <name type="scientific">Sphaerotilus montanus</name>
    <dbReference type="NCBI Taxonomy" id="522889"/>
    <lineage>
        <taxon>Bacteria</taxon>
        <taxon>Pseudomonadati</taxon>
        <taxon>Pseudomonadota</taxon>
        <taxon>Betaproteobacteria</taxon>
        <taxon>Burkholderiales</taxon>
        <taxon>Sphaerotilaceae</taxon>
        <taxon>Sphaerotilus</taxon>
    </lineage>
</organism>
<gene>
    <name evidence="2" type="ORF">BDD16_000795</name>
</gene>
<name>A0A7Y9QXJ4_9BURK</name>
<evidence type="ECO:0000313" key="2">
    <source>
        <dbReference type="EMBL" id="NYG31809.1"/>
    </source>
</evidence>
<evidence type="ECO:0000256" key="1">
    <source>
        <dbReference type="SAM" id="MobiDB-lite"/>
    </source>
</evidence>
<dbReference type="RefSeq" id="WP_179632769.1">
    <property type="nucleotide sequence ID" value="NZ_JACCFH010000001.1"/>
</dbReference>
<accession>A0A7Y9QXJ4</accession>
<feature type="region of interest" description="Disordered" evidence="1">
    <location>
        <begin position="289"/>
        <end position="311"/>
    </location>
</feature>
<protein>
    <submittedName>
        <fullName evidence="2">Uncharacterized protein</fullName>
    </submittedName>
</protein>
<reference evidence="2 3" key="1">
    <citation type="submission" date="2020-07" db="EMBL/GenBank/DDBJ databases">
        <title>Genomic Encyclopedia of Archaeal and Bacterial Type Strains, Phase II (KMG-II): from individual species to whole genera.</title>
        <authorList>
            <person name="Goeker M."/>
        </authorList>
    </citation>
    <scope>NUCLEOTIDE SEQUENCE [LARGE SCALE GENOMIC DNA]</scope>
    <source>
        <strain evidence="2 3">DSM 21226</strain>
    </source>
</reference>
<comment type="caution">
    <text evidence="2">The sequence shown here is derived from an EMBL/GenBank/DDBJ whole genome shotgun (WGS) entry which is preliminary data.</text>
</comment>
<proteinExistence type="predicted"/>